<evidence type="ECO:0000313" key="5">
    <source>
        <dbReference type="EMBL" id="KAE8125913.1"/>
    </source>
</evidence>
<protein>
    <recommendedName>
        <fullName evidence="4">CW-type domain-containing protein</fullName>
    </recommendedName>
</protein>
<feature type="domain" description="CW-type" evidence="4">
    <location>
        <begin position="20"/>
        <end position="85"/>
    </location>
</feature>
<evidence type="ECO:0000256" key="2">
    <source>
        <dbReference type="ARBA" id="ARBA00022771"/>
    </source>
</evidence>
<evidence type="ECO:0000259" key="4">
    <source>
        <dbReference type="PROSITE" id="PS51050"/>
    </source>
</evidence>
<evidence type="ECO:0000256" key="1">
    <source>
        <dbReference type="ARBA" id="ARBA00022723"/>
    </source>
</evidence>
<keyword evidence="6" id="KW-1185">Reference proteome</keyword>
<dbReference type="InterPro" id="IPR011124">
    <property type="entry name" value="Znf_CW"/>
</dbReference>
<dbReference type="GO" id="GO:0008270">
    <property type="term" value="F:zinc ion binding"/>
    <property type="evidence" value="ECO:0007669"/>
    <property type="project" value="UniProtKB-KW"/>
</dbReference>
<dbReference type="EMBL" id="CM017328">
    <property type="protein sequence ID" value="KAE8125913.1"/>
    <property type="molecule type" value="Genomic_DNA"/>
</dbReference>
<keyword evidence="2" id="KW-0863">Zinc-finger</keyword>
<accession>A0A5N6RXE0</accession>
<evidence type="ECO:0000256" key="3">
    <source>
        <dbReference type="ARBA" id="ARBA00022833"/>
    </source>
</evidence>
<name>A0A5N6RXE0_9ROSI</name>
<dbReference type="PROSITE" id="PS51050">
    <property type="entry name" value="ZF_CW"/>
    <property type="match status" value="1"/>
</dbReference>
<reference evidence="5 6" key="1">
    <citation type="submission" date="2019-06" db="EMBL/GenBank/DDBJ databases">
        <title>A chromosomal-level reference genome of Carpinus fangiana (Coryloideae, Betulaceae).</title>
        <authorList>
            <person name="Yang X."/>
            <person name="Wang Z."/>
            <person name="Zhang L."/>
            <person name="Hao G."/>
            <person name="Liu J."/>
            <person name="Yang Y."/>
        </authorList>
    </citation>
    <scope>NUCLEOTIDE SEQUENCE [LARGE SCALE GENOMIC DNA]</scope>
    <source>
        <strain evidence="5">Cfa_2016G</strain>
        <tissue evidence="5">Leaf</tissue>
    </source>
</reference>
<sequence length="100" mass="11393">MYPAETIDIHASFSVKFPLPKSASNWLQCREVLYDDSRECVKGTICGKWRRAPFAEVQTDAWDCSCAVLWDPAHADRAVPQDCRSAGNLLLSRRIYMISR</sequence>
<proteinExistence type="predicted"/>
<dbReference type="Proteomes" id="UP000327013">
    <property type="component" value="Chromosome 8"/>
</dbReference>
<dbReference type="Gene3D" id="3.30.40.100">
    <property type="match status" value="1"/>
</dbReference>
<dbReference type="AlphaFoldDB" id="A0A5N6RXE0"/>
<evidence type="ECO:0000313" key="6">
    <source>
        <dbReference type="Proteomes" id="UP000327013"/>
    </source>
</evidence>
<gene>
    <name evidence="5" type="ORF">FH972_020674</name>
</gene>
<organism evidence="5 6">
    <name type="scientific">Carpinus fangiana</name>
    <dbReference type="NCBI Taxonomy" id="176857"/>
    <lineage>
        <taxon>Eukaryota</taxon>
        <taxon>Viridiplantae</taxon>
        <taxon>Streptophyta</taxon>
        <taxon>Embryophyta</taxon>
        <taxon>Tracheophyta</taxon>
        <taxon>Spermatophyta</taxon>
        <taxon>Magnoliopsida</taxon>
        <taxon>eudicotyledons</taxon>
        <taxon>Gunneridae</taxon>
        <taxon>Pentapetalae</taxon>
        <taxon>rosids</taxon>
        <taxon>fabids</taxon>
        <taxon>Fagales</taxon>
        <taxon>Betulaceae</taxon>
        <taxon>Carpinus</taxon>
    </lineage>
</organism>
<keyword evidence="3" id="KW-0862">Zinc</keyword>
<dbReference type="OrthoDB" id="787137at2759"/>
<keyword evidence="1" id="KW-0479">Metal-binding</keyword>